<proteinExistence type="predicted"/>
<keyword evidence="3" id="KW-0732">Signal</keyword>
<evidence type="ECO:0000313" key="9">
    <source>
        <dbReference type="Proteomes" id="UP000729701"/>
    </source>
</evidence>
<reference evidence="8" key="1">
    <citation type="submission" date="2021-05" db="EMBL/GenBank/DDBJ databases">
        <authorList>
            <person name="Pietrasiak N."/>
            <person name="Ward R."/>
            <person name="Stajich J.E."/>
            <person name="Kurbessoian T."/>
        </authorList>
    </citation>
    <scope>NUCLEOTIDE SEQUENCE</scope>
    <source>
        <strain evidence="8">GSE-NOS-MK-12-04C</strain>
    </source>
</reference>
<dbReference type="SUPFAM" id="SSF109998">
    <property type="entry name" value="Triger factor/SurA peptide-binding domain-like"/>
    <property type="match status" value="1"/>
</dbReference>
<dbReference type="AlphaFoldDB" id="A0A951QP89"/>
<evidence type="ECO:0000256" key="3">
    <source>
        <dbReference type="ARBA" id="ARBA00022729"/>
    </source>
</evidence>
<name>A0A951QP89_9CYAN</name>
<comment type="catalytic activity">
    <reaction evidence="1">
        <text>[protein]-peptidylproline (omega=180) = [protein]-peptidylproline (omega=0)</text>
        <dbReference type="Rhea" id="RHEA:16237"/>
        <dbReference type="Rhea" id="RHEA-COMP:10747"/>
        <dbReference type="Rhea" id="RHEA-COMP:10748"/>
        <dbReference type="ChEBI" id="CHEBI:83833"/>
        <dbReference type="ChEBI" id="CHEBI:83834"/>
        <dbReference type="EC" id="5.2.1.8"/>
    </reaction>
</comment>
<dbReference type="Pfam" id="PF13145">
    <property type="entry name" value="Rotamase_2"/>
    <property type="match status" value="1"/>
</dbReference>
<dbReference type="InterPro" id="IPR000297">
    <property type="entry name" value="PPIase_PpiC"/>
</dbReference>
<accession>A0A951QP89</accession>
<keyword evidence="4 6" id="KW-0697">Rotamase</keyword>
<dbReference type="InterPro" id="IPR027304">
    <property type="entry name" value="Trigger_fact/SurA_dom_sf"/>
</dbReference>
<dbReference type="InterPro" id="IPR046357">
    <property type="entry name" value="PPIase_dom_sf"/>
</dbReference>
<evidence type="ECO:0000256" key="6">
    <source>
        <dbReference type="PROSITE-ProRule" id="PRU00278"/>
    </source>
</evidence>
<comment type="caution">
    <text evidence="8">The sequence shown here is derived from an EMBL/GenBank/DDBJ whole genome shotgun (WGS) entry which is preliminary data.</text>
</comment>
<evidence type="ECO:0000256" key="4">
    <source>
        <dbReference type="ARBA" id="ARBA00023110"/>
    </source>
</evidence>
<dbReference type="Proteomes" id="UP000729701">
    <property type="component" value="Unassembled WGS sequence"/>
</dbReference>
<feature type="domain" description="PpiC" evidence="7">
    <location>
        <begin position="92"/>
        <end position="208"/>
    </location>
</feature>
<evidence type="ECO:0000313" key="8">
    <source>
        <dbReference type="EMBL" id="MBW4669423.1"/>
    </source>
</evidence>
<evidence type="ECO:0000256" key="2">
    <source>
        <dbReference type="ARBA" id="ARBA00013194"/>
    </source>
</evidence>
<protein>
    <recommendedName>
        <fullName evidence="2">peptidylprolyl isomerase</fullName>
        <ecNumber evidence="2">5.2.1.8</ecNumber>
    </recommendedName>
</protein>
<dbReference type="PANTHER" id="PTHR47245:SF1">
    <property type="entry name" value="FOLDASE PROTEIN PRSA"/>
    <property type="match status" value="1"/>
</dbReference>
<organism evidence="8 9">
    <name type="scientific">Cyanomargarita calcarea GSE-NOS-MK-12-04C</name>
    <dbReference type="NCBI Taxonomy" id="2839659"/>
    <lineage>
        <taxon>Bacteria</taxon>
        <taxon>Bacillati</taxon>
        <taxon>Cyanobacteriota</taxon>
        <taxon>Cyanophyceae</taxon>
        <taxon>Nostocales</taxon>
        <taxon>Cyanomargaritaceae</taxon>
        <taxon>Cyanomargarita</taxon>
    </lineage>
</organism>
<evidence type="ECO:0000256" key="1">
    <source>
        <dbReference type="ARBA" id="ARBA00000971"/>
    </source>
</evidence>
<dbReference type="Gene3D" id="1.10.4030.10">
    <property type="entry name" value="Porin chaperone SurA, peptide-binding domain"/>
    <property type="match status" value="1"/>
</dbReference>
<dbReference type="Gene3D" id="3.10.50.40">
    <property type="match status" value="1"/>
</dbReference>
<dbReference type="SUPFAM" id="SSF54534">
    <property type="entry name" value="FKBP-like"/>
    <property type="match status" value="1"/>
</dbReference>
<reference evidence="8" key="2">
    <citation type="journal article" date="2022" name="Microbiol. Resour. Announc.">
        <title>Metagenome Sequencing to Explore Phylogenomics of Terrestrial Cyanobacteria.</title>
        <authorList>
            <person name="Ward R.D."/>
            <person name="Stajich J.E."/>
            <person name="Johansen J.R."/>
            <person name="Huntemann M."/>
            <person name="Clum A."/>
            <person name="Foster B."/>
            <person name="Foster B."/>
            <person name="Roux S."/>
            <person name="Palaniappan K."/>
            <person name="Varghese N."/>
            <person name="Mukherjee S."/>
            <person name="Reddy T.B.K."/>
            <person name="Daum C."/>
            <person name="Copeland A."/>
            <person name="Chen I.A."/>
            <person name="Ivanova N.N."/>
            <person name="Kyrpides N.C."/>
            <person name="Shapiro N."/>
            <person name="Eloe-Fadrosh E.A."/>
            <person name="Pietrasiak N."/>
        </authorList>
    </citation>
    <scope>NUCLEOTIDE SEQUENCE</scope>
    <source>
        <strain evidence="8">GSE-NOS-MK-12-04C</strain>
    </source>
</reference>
<sequence>MSNLLTISPEDIVHYIKFSCQIPSLVEAIATEKIIAQLVQSAGITATEEEIQIESERLRFEQRLVKAADTWEWLKRHHLSLDDFETLIQTNILRSKLAHSLFADKIEQFFYEHQLDYITAITYEVILEDRDLALELFYAFKQGETSFPEIAHTYIPNSELRRMGGYQGLRRRRDFRPEIAAAVFAASPPQILKPITTTKGVYLIWVEEIIQPQLDERLRFQIQQELFSGWLKQQVEQFKIVVNLDSTEQLQSSQDLLPSA</sequence>
<gene>
    <name evidence="8" type="ORF">KME60_18890</name>
</gene>
<dbReference type="EMBL" id="JAHHGZ010000020">
    <property type="protein sequence ID" value="MBW4669423.1"/>
    <property type="molecule type" value="Genomic_DNA"/>
</dbReference>
<keyword evidence="5 6" id="KW-0413">Isomerase</keyword>
<evidence type="ECO:0000256" key="5">
    <source>
        <dbReference type="ARBA" id="ARBA00023235"/>
    </source>
</evidence>
<dbReference type="PANTHER" id="PTHR47245">
    <property type="entry name" value="PEPTIDYLPROLYL ISOMERASE"/>
    <property type="match status" value="1"/>
</dbReference>
<dbReference type="GO" id="GO:0003755">
    <property type="term" value="F:peptidyl-prolyl cis-trans isomerase activity"/>
    <property type="evidence" value="ECO:0007669"/>
    <property type="project" value="UniProtKB-KW"/>
</dbReference>
<evidence type="ECO:0000259" key="7">
    <source>
        <dbReference type="PROSITE" id="PS50198"/>
    </source>
</evidence>
<dbReference type="PROSITE" id="PS50198">
    <property type="entry name" value="PPIC_PPIASE_2"/>
    <property type="match status" value="1"/>
</dbReference>
<dbReference type="EC" id="5.2.1.8" evidence="2"/>
<dbReference type="InterPro" id="IPR050245">
    <property type="entry name" value="PrsA_foldase"/>
</dbReference>